<dbReference type="PROSITE" id="PS50887">
    <property type="entry name" value="GGDEF"/>
    <property type="match status" value="1"/>
</dbReference>
<evidence type="ECO:0000259" key="13">
    <source>
        <dbReference type="PROSITE" id="PS50887"/>
    </source>
</evidence>
<keyword evidence="9" id="KW-0269">Exonuclease</keyword>
<accession>A0A644VR17</accession>
<dbReference type="Gene3D" id="3.30.70.270">
    <property type="match status" value="1"/>
</dbReference>
<feature type="domain" description="GGDEF" evidence="13">
    <location>
        <begin position="563"/>
        <end position="707"/>
    </location>
</feature>
<evidence type="ECO:0000259" key="14">
    <source>
        <dbReference type="PROSITE" id="PS51831"/>
    </source>
</evidence>
<dbReference type="GO" id="GO:0016740">
    <property type="term" value="F:transferase activity"/>
    <property type="evidence" value="ECO:0007669"/>
    <property type="project" value="UniProtKB-KW"/>
</dbReference>
<evidence type="ECO:0000256" key="8">
    <source>
        <dbReference type="ARBA" id="ARBA00022801"/>
    </source>
</evidence>
<dbReference type="InterPro" id="IPR000160">
    <property type="entry name" value="GGDEF_dom"/>
</dbReference>
<evidence type="ECO:0000256" key="9">
    <source>
        <dbReference type="ARBA" id="ARBA00022839"/>
    </source>
</evidence>
<feature type="domain" description="HD" evidence="14">
    <location>
        <begin position="1"/>
        <end position="118"/>
    </location>
</feature>
<evidence type="ECO:0000256" key="7">
    <source>
        <dbReference type="ARBA" id="ARBA00022759"/>
    </source>
</evidence>
<sequence>MENKRDLIYLAALLHDIGKFYQRADEGGVSKSKFLKDLNKVESTFCPVYNGNYSHKHVLWTAQFIDDFHPVFNNLIKQAGENSENDTLLKLAASHHLSNVQLTELGKIIKAADCLSSGMDREKDSEFVDDQDVKGWDAFKKKRMVSILEGISENKSQNPHHLPVKEMTLSKDCFPKLTFDDYPDYKNLWESFVREFKFIQSNTYRAFSETLLNLLSKYASAIPASTMDFPDVSLYDHLKTTAAIAVCLYDYNNSEKKSENPFLLIGADISGIQSYIYQIVSKHAGKNLKGRSYYIRLLSDTIVRFLLKKLKLYQANVVYNSGGGFYILAPNTDFIINELEKAIKVIEQNIFNTHTTSLFVAIDSIEVSRNTLMHTRGENLGNTWCQLFEKREQKKNSKLADFIQNNYDRFFEPQLHGGDVKCDVITGEEFLPDEKQLIFEGETQFIKPITKQQIILGEILKKTDFVVVTEEEIPYWKDKTPIEPVNLGFTYYFINEADLKEKANELKSSADKVSIITLNGENGSCNFLQTINGINNIYGLEFYGGNDFETANFEEMCTKANFTRLGVLRMDVDNLGVIFQKGIAPERATLSRYAALSRSFDYFFSGYLNTIWKEIDPEKSFIIYSGGDDLFIIGSWEVTIQIAKRIHSDFKDFTCNNTVFSLSGGIAIVPAKFPIMKAAKLSDDEEKAAKGHEVEKYVKNSISFMGMPLNWDLEFPAVEQLKNKIVELIDHKKVLNNSFISKLLLHHENANLKDHTIMNIRTFWLLTYDLSRLKAREKQSEINMLVENCISEVCGNKNQLNGITLKTNYHSLELWAFAARWAELEIRNKQY</sequence>
<evidence type="ECO:0000256" key="3">
    <source>
        <dbReference type="ARBA" id="ARBA00014333"/>
    </source>
</evidence>
<evidence type="ECO:0000313" key="15">
    <source>
        <dbReference type="EMBL" id="MPL93864.1"/>
    </source>
</evidence>
<comment type="similarity">
    <text evidence="2">Belongs to the CRISPR-associated Cas10/Csm1 family.</text>
</comment>
<dbReference type="Pfam" id="PF01966">
    <property type="entry name" value="HD"/>
    <property type="match status" value="1"/>
</dbReference>
<dbReference type="InterPro" id="IPR006674">
    <property type="entry name" value="HD_domain"/>
</dbReference>
<keyword evidence="6" id="KW-0547">Nucleotide-binding</keyword>
<evidence type="ECO:0000256" key="11">
    <source>
        <dbReference type="ARBA" id="ARBA00023118"/>
    </source>
</evidence>
<dbReference type="GO" id="GO:0051607">
    <property type="term" value="P:defense response to virus"/>
    <property type="evidence" value="ECO:0007669"/>
    <property type="project" value="UniProtKB-KW"/>
</dbReference>
<comment type="caution">
    <text evidence="15">The sequence shown here is derived from an EMBL/GenBank/DDBJ whole genome shotgun (WGS) entry which is preliminary data.</text>
</comment>
<dbReference type="AlphaFoldDB" id="A0A644VR17"/>
<dbReference type="Gene3D" id="1.10.3210.10">
    <property type="entry name" value="Hypothetical protein af1432"/>
    <property type="match status" value="1"/>
</dbReference>
<keyword evidence="5" id="KW-0540">Nuclease</keyword>
<protein>
    <recommendedName>
        <fullName evidence="3">CRISPR system single-strand-specific deoxyribonuclease Cas10/Csm1 (subtype III-A)</fullName>
    </recommendedName>
    <alternativeName>
        <fullName evidence="12">Cyclic oligoadenylate synthase</fullName>
    </alternativeName>
</protein>
<dbReference type="SUPFAM" id="SSF109604">
    <property type="entry name" value="HD-domain/PDEase-like"/>
    <property type="match status" value="1"/>
</dbReference>
<evidence type="ECO:0000256" key="10">
    <source>
        <dbReference type="ARBA" id="ARBA00022840"/>
    </source>
</evidence>
<keyword evidence="7" id="KW-0255">Endonuclease</keyword>
<dbReference type="Pfam" id="PF22335">
    <property type="entry name" value="Cas10-Cmr2_palm2"/>
    <property type="match status" value="1"/>
</dbReference>
<dbReference type="PROSITE" id="PS51831">
    <property type="entry name" value="HD"/>
    <property type="match status" value="1"/>
</dbReference>
<proteinExistence type="inferred from homology"/>
<dbReference type="NCBIfam" id="TIGR02578">
    <property type="entry name" value="cas_TM1811_Csm1"/>
    <property type="match status" value="1"/>
</dbReference>
<gene>
    <name evidence="15" type="ORF">SDC9_40012</name>
</gene>
<comment type="cofactor">
    <cofactor evidence="1">
        <name>a divalent metal cation</name>
        <dbReference type="ChEBI" id="CHEBI:60240"/>
    </cofactor>
</comment>
<dbReference type="InterPro" id="IPR013408">
    <property type="entry name" value="Cas10/Csm1"/>
</dbReference>
<dbReference type="InterPro" id="IPR054767">
    <property type="entry name" value="Cas10-Cmr2_palm2"/>
</dbReference>
<dbReference type="PANTHER" id="PTHR36528">
    <property type="entry name" value="CRISPR SYSTEM SINGLE-STRAND-SPECIFIC DEOXYRIBONUCLEASE CAS10/CSM1 (SUBTYPE III-A)"/>
    <property type="match status" value="1"/>
</dbReference>
<dbReference type="PANTHER" id="PTHR36528:SF1">
    <property type="entry name" value="CRISPR SYSTEM SINGLE-STRAND-SPECIFIC DEOXYRIBONUCLEASE CAS10_CSM1 (SUBTYPE III-A)"/>
    <property type="match status" value="1"/>
</dbReference>
<organism evidence="15">
    <name type="scientific">bioreactor metagenome</name>
    <dbReference type="NCBI Taxonomy" id="1076179"/>
    <lineage>
        <taxon>unclassified sequences</taxon>
        <taxon>metagenomes</taxon>
        <taxon>ecological metagenomes</taxon>
    </lineage>
</organism>
<name>A0A644VR17_9ZZZZ</name>
<keyword evidence="10" id="KW-0067">ATP-binding</keyword>
<keyword evidence="11" id="KW-0051">Antiviral defense</keyword>
<keyword evidence="4" id="KW-0808">Transferase</keyword>
<dbReference type="InterPro" id="IPR043128">
    <property type="entry name" value="Rev_trsase/Diguanyl_cyclase"/>
</dbReference>
<evidence type="ECO:0000256" key="1">
    <source>
        <dbReference type="ARBA" id="ARBA00001968"/>
    </source>
</evidence>
<dbReference type="GO" id="GO:0004519">
    <property type="term" value="F:endonuclease activity"/>
    <property type="evidence" value="ECO:0007669"/>
    <property type="project" value="UniProtKB-KW"/>
</dbReference>
<evidence type="ECO:0000256" key="4">
    <source>
        <dbReference type="ARBA" id="ARBA00022679"/>
    </source>
</evidence>
<reference evidence="15" key="1">
    <citation type="submission" date="2019-08" db="EMBL/GenBank/DDBJ databases">
        <authorList>
            <person name="Kucharzyk K."/>
            <person name="Murdoch R.W."/>
            <person name="Higgins S."/>
            <person name="Loffler F."/>
        </authorList>
    </citation>
    <scope>NUCLEOTIDE SEQUENCE</scope>
</reference>
<evidence type="ECO:0000256" key="6">
    <source>
        <dbReference type="ARBA" id="ARBA00022741"/>
    </source>
</evidence>
<dbReference type="GO" id="GO:0004527">
    <property type="term" value="F:exonuclease activity"/>
    <property type="evidence" value="ECO:0007669"/>
    <property type="project" value="UniProtKB-KW"/>
</dbReference>
<dbReference type="Pfam" id="PF18211">
    <property type="entry name" value="Csm1_B"/>
    <property type="match status" value="1"/>
</dbReference>
<dbReference type="InterPro" id="IPR052117">
    <property type="entry name" value="Cas10/Csm1_subtype-III-A"/>
</dbReference>
<dbReference type="InterPro" id="IPR041062">
    <property type="entry name" value="Csm1_B"/>
</dbReference>
<evidence type="ECO:0000256" key="2">
    <source>
        <dbReference type="ARBA" id="ARBA00005700"/>
    </source>
</evidence>
<dbReference type="EMBL" id="VSSQ01000406">
    <property type="protein sequence ID" value="MPL93864.1"/>
    <property type="molecule type" value="Genomic_DNA"/>
</dbReference>
<evidence type="ECO:0000256" key="5">
    <source>
        <dbReference type="ARBA" id="ARBA00022722"/>
    </source>
</evidence>
<dbReference type="GO" id="GO:0005524">
    <property type="term" value="F:ATP binding"/>
    <property type="evidence" value="ECO:0007669"/>
    <property type="project" value="UniProtKB-KW"/>
</dbReference>
<evidence type="ECO:0000256" key="12">
    <source>
        <dbReference type="ARBA" id="ARBA00032922"/>
    </source>
</evidence>
<keyword evidence="8" id="KW-0378">Hydrolase</keyword>